<feature type="region of interest" description="Disordered" evidence="1">
    <location>
        <begin position="34"/>
        <end position="87"/>
    </location>
</feature>
<evidence type="ECO:0000313" key="2">
    <source>
        <dbReference type="EMBL" id="CAI9616851.1"/>
    </source>
</evidence>
<dbReference type="EMBL" id="CATNWA010020135">
    <property type="protein sequence ID" value="CAI9616851.1"/>
    <property type="molecule type" value="Genomic_DNA"/>
</dbReference>
<name>A0ABN9H8C3_9NEOB</name>
<feature type="non-terminal residue" evidence="2">
    <location>
        <position position="1"/>
    </location>
</feature>
<comment type="caution">
    <text evidence="2">The sequence shown here is derived from an EMBL/GenBank/DDBJ whole genome shotgun (WGS) entry which is preliminary data.</text>
</comment>
<protein>
    <submittedName>
        <fullName evidence="2">Uncharacterized protein</fullName>
    </submittedName>
</protein>
<gene>
    <name evidence="2" type="ORF">SPARVUS_LOCUS15462584</name>
</gene>
<dbReference type="Proteomes" id="UP001162483">
    <property type="component" value="Unassembled WGS sequence"/>
</dbReference>
<feature type="compositionally biased region" description="Basic and acidic residues" evidence="1">
    <location>
        <begin position="55"/>
        <end position="87"/>
    </location>
</feature>
<proteinExistence type="predicted"/>
<evidence type="ECO:0000256" key="1">
    <source>
        <dbReference type="SAM" id="MobiDB-lite"/>
    </source>
</evidence>
<sequence>AEQSIGRGLIVYTCVHGGDWNMNHMIWRGLEPESHDMEGIGTPESDDWEGIGTPESHDWEGIGTPESHDMEGIGTPESHDLGGDWST</sequence>
<organism evidence="2 3">
    <name type="scientific">Staurois parvus</name>
    <dbReference type="NCBI Taxonomy" id="386267"/>
    <lineage>
        <taxon>Eukaryota</taxon>
        <taxon>Metazoa</taxon>
        <taxon>Chordata</taxon>
        <taxon>Craniata</taxon>
        <taxon>Vertebrata</taxon>
        <taxon>Euteleostomi</taxon>
        <taxon>Amphibia</taxon>
        <taxon>Batrachia</taxon>
        <taxon>Anura</taxon>
        <taxon>Neobatrachia</taxon>
        <taxon>Ranoidea</taxon>
        <taxon>Ranidae</taxon>
        <taxon>Staurois</taxon>
    </lineage>
</organism>
<reference evidence="2" key="1">
    <citation type="submission" date="2023-05" db="EMBL/GenBank/DDBJ databases">
        <authorList>
            <person name="Stuckert A."/>
        </authorList>
    </citation>
    <scope>NUCLEOTIDE SEQUENCE</scope>
</reference>
<keyword evidence="3" id="KW-1185">Reference proteome</keyword>
<evidence type="ECO:0000313" key="3">
    <source>
        <dbReference type="Proteomes" id="UP001162483"/>
    </source>
</evidence>
<accession>A0ABN9H8C3</accession>